<name>A0A7V8JU51_9BURK</name>
<dbReference type="EMBL" id="WNDX01000073">
    <property type="protein sequence ID" value="KAF1042820.1"/>
    <property type="molecule type" value="Genomic_DNA"/>
</dbReference>
<reference evidence="4" key="1">
    <citation type="journal article" date="2020" name="MBio">
        <title>Horizontal gene transfer to a defensive symbiont with a reduced genome amongst a multipartite beetle microbiome.</title>
        <authorList>
            <person name="Waterworth S.C."/>
            <person name="Florez L.V."/>
            <person name="Rees E.R."/>
            <person name="Hertweck C."/>
            <person name="Kaltenpoth M."/>
            <person name="Kwan J.C."/>
        </authorList>
    </citation>
    <scope>NUCLEOTIDE SEQUENCE [LARGE SCALE GENOMIC DNA]</scope>
</reference>
<dbReference type="Proteomes" id="UP000462435">
    <property type="component" value="Unassembled WGS sequence"/>
</dbReference>
<keyword evidence="1" id="KW-0732">Signal</keyword>
<evidence type="ECO:0000259" key="2">
    <source>
        <dbReference type="Pfam" id="PF13924"/>
    </source>
</evidence>
<dbReference type="AlphaFoldDB" id="A0A7V8JU51"/>
<accession>A0A7V8JU51</accession>
<evidence type="ECO:0000313" key="3">
    <source>
        <dbReference type="EMBL" id="KAF1042820.1"/>
    </source>
</evidence>
<dbReference type="Pfam" id="PF13924">
    <property type="entry name" value="Lipocalin_5"/>
    <property type="match status" value="1"/>
</dbReference>
<sequence length="170" mass="18449">MKAAHLILCSCLAVALSASAPARADTPNKMLGTWRMASAHIERNGALTPAYGLKPMGMLVFTADMHYVEVLTDSSISRFASDTRGMGTADENKAAMAGSIGFFGAYTVDERGDFNGNRVDASTFPNWVGNTRTRKELSLVVEGDRMTENFQRPEGTRIVIVWQRVRGAGD</sequence>
<evidence type="ECO:0000256" key="1">
    <source>
        <dbReference type="SAM" id="SignalP"/>
    </source>
</evidence>
<gene>
    <name evidence="3" type="ORF">GAK35_02507</name>
</gene>
<feature type="chain" id="PRO_5031522653" description="Lipocalin-like domain-containing protein" evidence="1">
    <location>
        <begin position="25"/>
        <end position="170"/>
    </location>
</feature>
<protein>
    <recommendedName>
        <fullName evidence="2">Lipocalin-like domain-containing protein</fullName>
    </recommendedName>
</protein>
<feature type="domain" description="Lipocalin-like" evidence="2">
    <location>
        <begin position="32"/>
        <end position="140"/>
    </location>
</feature>
<evidence type="ECO:0000313" key="4">
    <source>
        <dbReference type="Proteomes" id="UP000462435"/>
    </source>
</evidence>
<dbReference type="InterPro" id="IPR024311">
    <property type="entry name" value="Lipocalin-like"/>
</dbReference>
<comment type="caution">
    <text evidence="3">The sequence shown here is derived from an EMBL/GenBank/DDBJ whole genome shotgun (WGS) entry which is preliminary data.</text>
</comment>
<proteinExistence type="predicted"/>
<organism evidence="3 4">
    <name type="scientific">Herbaspirillum frisingense</name>
    <dbReference type="NCBI Taxonomy" id="92645"/>
    <lineage>
        <taxon>Bacteria</taxon>
        <taxon>Pseudomonadati</taxon>
        <taxon>Pseudomonadota</taxon>
        <taxon>Betaproteobacteria</taxon>
        <taxon>Burkholderiales</taxon>
        <taxon>Oxalobacteraceae</taxon>
        <taxon>Herbaspirillum</taxon>
    </lineage>
</organism>
<feature type="signal peptide" evidence="1">
    <location>
        <begin position="1"/>
        <end position="24"/>
    </location>
</feature>